<proteinExistence type="predicted"/>
<comment type="caution">
    <text evidence="1">The sequence shown here is derived from an EMBL/GenBank/DDBJ whole genome shotgun (WGS) entry which is preliminary data.</text>
</comment>
<protein>
    <submittedName>
        <fullName evidence="1">Uncharacterized protein</fullName>
    </submittedName>
</protein>
<gene>
    <name evidence="1" type="ORF">MCOR33_008213</name>
</gene>
<keyword evidence="2" id="KW-1185">Reference proteome</keyword>
<organism evidence="1 2">
    <name type="scientific">Pyricularia grisea</name>
    <name type="common">Crabgrass-specific blast fungus</name>
    <name type="synonym">Magnaporthe grisea</name>
    <dbReference type="NCBI Taxonomy" id="148305"/>
    <lineage>
        <taxon>Eukaryota</taxon>
        <taxon>Fungi</taxon>
        <taxon>Dikarya</taxon>
        <taxon>Ascomycota</taxon>
        <taxon>Pezizomycotina</taxon>
        <taxon>Sordariomycetes</taxon>
        <taxon>Sordariomycetidae</taxon>
        <taxon>Magnaporthales</taxon>
        <taxon>Pyriculariaceae</taxon>
        <taxon>Pyricularia</taxon>
    </lineage>
</organism>
<sequence length="57" mass="6347">MGGVVQKEEYPQEYEHIVTNAPIMDRDPEDGDFVEGGEVKDIDIKMSEAPKDKVIPG</sequence>
<dbReference type="EMBL" id="JABSND010000189">
    <property type="protein sequence ID" value="KAI6294709.1"/>
    <property type="molecule type" value="Genomic_DNA"/>
</dbReference>
<dbReference type="Proteomes" id="UP001059893">
    <property type="component" value="Unassembled WGS sequence"/>
</dbReference>
<reference evidence="1" key="1">
    <citation type="submission" date="2021-01" db="EMBL/GenBank/DDBJ databases">
        <title>Deciphering the adaptive evolutionary patterns associated with biogeogrpahic diversity in the finger millet blast pathogen Magnaporthe oryzae in Eastern Africa.</title>
        <authorList>
            <person name="Onyema G."/>
            <person name="Shittu T.A."/>
            <person name="Dodsworth S."/>
            <person name="Devilliers S."/>
            <person name="Muthumeenakshi S."/>
            <person name="Sreenivasaprasad S."/>
        </authorList>
    </citation>
    <scope>NUCLEOTIDE SEQUENCE</scope>
    <source>
        <strain evidence="1">D15/s37</strain>
    </source>
</reference>
<accession>A0ABQ8NF01</accession>
<evidence type="ECO:0000313" key="1">
    <source>
        <dbReference type="EMBL" id="KAI6294709.1"/>
    </source>
</evidence>
<evidence type="ECO:0000313" key="2">
    <source>
        <dbReference type="Proteomes" id="UP001059893"/>
    </source>
</evidence>
<name>A0ABQ8NF01_PYRGI</name>